<comment type="caution">
    <text evidence="1">The sequence shown here is derived from an EMBL/GenBank/DDBJ whole genome shotgun (WGS) entry which is preliminary data.</text>
</comment>
<evidence type="ECO:0000313" key="2">
    <source>
        <dbReference type="Proteomes" id="UP000075304"/>
    </source>
</evidence>
<dbReference type="EMBL" id="LQYI01000078">
    <property type="protein sequence ID" value="KYC66672.1"/>
    <property type="molecule type" value="Genomic_DNA"/>
</dbReference>
<accession>A0A150KAU7</accession>
<reference evidence="1 2" key="1">
    <citation type="submission" date="2016-01" db="EMBL/GenBank/DDBJ databases">
        <title>Genome Sequences of Twelve Sporeforming Bacillus Species Isolated from Foods.</title>
        <authorList>
            <person name="Berendsen E.M."/>
            <person name="Wells-Bennik M.H."/>
            <person name="Krawcyk A.O."/>
            <person name="De Jong A."/>
            <person name="Holsappel S."/>
            <person name="Eijlander R.T."/>
            <person name="Kuipers O.P."/>
        </authorList>
    </citation>
    <scope>NUCLEOTIDE SEQUENCE [LARGE SCALE GENOMIC DNA]</scope>
    <source>
        <strain evidence="1 2">B4099</strain>
    </source>
</reference>
<dbReference type="AlphaFoldDB" id="A0A150KAU7"/>
<sequence length="46" mass="4835">MEKGNPIAAGEIFPEGWNGFRENGHSGLFARFGSSGSIFTAGKAYA</sequence>
<organism evidence="1 2">
    <name type="scientific">Heyndrickxia coagulans</name>
    <name type="common">Weizmannia coagulans</name>
    <dbReference type="NCBI Taxonomy" id="1398"/>
    <lineage>
        <taxon>Bacteria</taxon>
        <taxon>Bacillati</taxon>
        <taxon>Bacillota</taxon>
        <taxon>Bacilli</taxon>
        <taxon>Bacillales</taxon>
        <taxon>Bacillaceae</taxon>
        <taxon>Heyndrickxia</taxon>
    </lineage>
</organism>
<evidence type="ECO:0000313" key="1">
    <source>
        <dbReference type="EMBL" id="KYC66672.1"/>
    </source>
</evidence>
<protein>
    <submittedName>
        <fullName evidence="1">Uncharacterized protein</fullName>
    </submittedName>
</protein>
<proteinExistence type="predicted"/>
<dbReference type="PATRIC" id="fig|1398.25.peg.3851"/>
<dbReference type="Proteomes" id="UP000075304">
    <property type="component" value="Unassembled WGS sequence"/>
</dbReference>
<gene>
    <name evidence="1" type="ORF">B4099_0503</name>
</gene>
<name>A0A150KAU7_HEYCO</name>